<name>A0ABQ7MHX1_BRACM</name>
<evidence type="ECO:0000313" key="3">
    <source>
        <dbReference type="Proteomes" id="UP000823674"/>
    </source>
</evidence>
<keyword evidence="1" id="KW-0812">Transmembrane</keyword>
<evidence type="ECO:0000313" key="2">
    <source>
        <dbReference type="EMBL" id="KAG5398333.1"/>
    </source>
</evidence>
<evidence type="ECO:0000256" key="1">
    <source>
        <dbReference type="SAM" id="Phobius"/>
    </source>
</evidence>
<sequence>MSSLSQLCRGYAEKVAVSIGQILPIPIVAFIVSSTVFMMDRLYPDRRREMKFNGIYVHFCFKIFYHHFSEECEVMNSCFKKRDSPKFNMYRSTYEQEHRRIKDRRGYFEDGYLKGSLQSHVPLRIGN</sequence>
<keyword evidence="1" id="KW-0472">Membrane</keyword>
<feature type="transmembrane region" description="Helical" evidence="1">
    <location>
        <begin position="15"/>
        <end position="38"/>
    </location>
</feature>
<organism evidence="2 3">
    <name type="scientific">Brassica rapa subsp. trilocularis</name>
    <dbReference type="NCBI Taxonomy" id="1813537"/>
    <lineage>
        <taxon>Eukaryota</taxon>
        <taxon>Viridiplantae</taxon>
        <taxon>Streptophyta</taxon>
        <taxon>Embryophyta</taxon>
        <taxon>Tracheophyta</taxon>
        <taxon>Spermatophyta</taxon>
        <taxon>Magnoliopsida</taxon>
        <taxon>eudicotyledons</taxon>
        <taxon>Gunneridae</taxon>
        <taxon>Pentapetalae</taxon>
        <taxon>rosids</taxon>
        <taxon>malvids</taxon>
        <taxon>Brassicales</taxon>
        <taxon>Brassicaceae</taxon>
        <taxon>Brassiceae</taxon>
        <taxon>Brassica</taxon>
    </lineage>
</organism>
<reference evidence="2 3" key="1">
    <citation type="submission" date="2021-03" db="EMBL/GenBank/DDBJ databases">
        <authorList>
            <person name="King G.J."/>
            <person name="Bancroft I."/>
            <person name="Baten A."/>
            <person name="Bloomfield J."/>
            <person name="Borpatragohain P."/>
            <person name="He Z."/>
            <person name="Irish N."/>
            <person name="Irwin J."/>
            <person name="Liu K."/>
            <person name="Mauleon R.P."/>
            <person name="Moore J."/>
            <person name="Morris R."/>
            <person name="Ostergaard L."/>
            <person name="Wang B."/>
            <person name="Wells R."/>
        </authorList>
    </citation>
    <scope>NUCLEOTIDE SEQUENCE [LARGE SCALE GENOMIC DNA]</scope>
    <source>
        <strain evidence="2">R-o-18</strain>
        <tissue evidence="2">Leaf</tissue>
    </source>
</reference>
<accession>A0ABQ7MHX1</accession>
<comment type="caution">
    <text evidence="2">The sequence shown here is derived from an EMBL/GenBank/DDBJ whole genome shotgun (WGS) entry which is preliminary data.</text>
</comment>
<keyword evidence="1" id="KW-1133">Transmembrane helix</keyword>
<gene>
    <name evidence="2" type="primary">A05g508490.1_BraROA</name>
    <name evidence="2" type="ORF">IGI04_020147</name>
</gene>
<proteinExistence type="predicted"/>
<dbReference type="EMBL" id="JADBGQ010000005">
    <property type="protein sequence ID" value="KAG5398333.1"/>
    <property type="molecule type" value="Genomic_DNA"/>
</dbReference>
<dbReference type="Proteomes" id="UP000823674">
    <property type="component" value="Chromosome A05"/>
</dbReference>
<keyword evidence="3" id="KW-1185">Reference proteome</keyword>
<protein>
    <submittedName>
        <fullName evidence="2">Uncharacterized protein</fullName>
    </submittedName>
</protein>